<dbReference type="GO" id="GO:0052856">
    <property type="term" value="F:NAD(P)HX epimerase activity"/>
    <property type="evidence" value="ECO:0007669"/>
    <property type="project" value="UniProtKB-UniRule"/>
</dbReference>
<comment type="similarity">
    <text evidence="18">Belongs to the NnrE/AIBP family.</text>
</comment>
<evidence type="ECO:0000259" key="20">
    <source>
        <dbReference type="PROSITE" id="PS51383"/>
    </source>
</evidence>
<reference evidence="22 23" key="1">
    <citation type="submission" date="2020-07" db="EMBL/GenBank/DDBJ databases">
        <title>Gai3-2, isolated from salt lake.</title>
        <authorList>
            <person name="Cui H."/>
            <person name="Shi X."/>
        </authorList>
    </citation>
    <scope>NUCLEOTIDE SEQUENCE [LARGE SCALE GENOMIC DNA]</scope>
    <source>
        <strain evidence="22 23">Gai3-2</strain>
    </source>
</reference>
<proteinExistence type="inferred from homology"/>
<dbReference type="PANTHER" id="PTHR12592:SF0">
    <property type="entry name" value="ATP-DEPENDENT (S)-NAD(P)H-HYDRATE DEHYDRATASE"/>
    <property type="match status" value="1"/>
</dbReference>
<dbReference type="GeneID" id="56028488"/>
<keyword evidence="12 17" id="KW-0456">Lyase</keyword>
<evidence type="ECO:0000256" key="14">
    <source>
        <dbReference type="ARBA" id="ARBA00025153"/>
    </source>
</evidence>
<dbReference type="HAMAP" id="MF_01965">
    <property type="entry name" value="NADHX_dehydratase"/>
    <property type="match status" value="1"/>
</dbReference>
<dbReference type="SUPFAM" id="SSF64153">
    <property type="entry name" value="YjeF N-terminal domain-like"/>
    <property type="match status" value="1"/>
</dbReference>
<keyword evidence="10 17" id="KW-0520">NAD</keyword>
<comment type="cofactor">
    <cofactor evidence="17">
        <name>Mg(2+)</name>
        <dbReference type="ChEBI" id="CHEBI:18420"/>
    </cofactor>
</comment>
<dbReference type="Pfam" id="PF03853">
    <property type="entry name" value="YjeF_N"/>
    <property type="match status" value="1"/>
</dbReference>
<evidence type="ECO:0000256" key="13">
    <source>
        <dbReference type="ARBA" id="ARBA00023268"/>
    </source>
</evidence>
<feature type="binding site" evidence="18">
    <location>
        <begin position="54"/>
        <end position="58"/>
    </location>
    <ligand>
        <name>(6S)-NADPHX</name>
        <dbReference type="ChEBI" id="CHEBI:64076"/>
    </ligand>
</feature>
<dbReference type="PROSITE" id="PS51383">
    <property type="entry name" value="YJEF_C_3"/>
    <property type="match status" value="1"/>
</dbReference>
<comment type="catalytic activity">
    <reaction evidence="1 18 19">
        <text>(6R)-NADHX = (6S)-NADHX</text>
        <dbReference type="Rhea" id="RHEA:32215"/>
        <dbReference type="ChEBI" id="CHEBI:64074"/>
        <dbReference type="ChEBI" id="CHEBI:64075"/>
        <dbReference type="EC" id="5.1.99.6"/>
    </reaction>
</comment>
<comment type="caution">
    <text evidence="17">Lacks conserved residue(s) required for the propagation of feature annotation.</text>
</comment>
<dbReference type="NCBIfam" id="TIGR00196">
    <property type="entry name" value="yjeF_cterm"/>
    <property type="match status" value="1"/>
</dbReference>
<dbReference type="NCBIfam" id="TIGR00197">
    <property type="entry name" value="yjeF_nterm"/>
    <property type="match status" value="1"/>
</dbReference>
<dbReference type="PROSITE" id="PS51385">
    <property type="entry name" value="YJEF_N"/>
    <property type="match status" value="1"/>
</dbReference>
<dbReference type="CDD" id="cd01171">
    <property type="entry name" value="YXKO-related"/>
    <property type="match status" value="1"/>
</dbReference>
<sequence>MITSTRMAMVDRNAAALGVPRKQLMESSGNAVARVVRGRADPGARVTLVCGRGNNGGDAFVAARFLEGYDLRVVLLGRPGTISTDIARENWTALAEAEIPTETCTDSRNFSLEGEDGDEPDLVVDAMLGTGVSGAPREPEATAVRAINDADATVVSVDVPSGVDADTGEAAGVAVDPDAVVTFHDDKPRLSDLDADVTVADIGIPDGAETFVGPGDLLPFDRDPQSHKGDHGEVLVVGGGPYTGAPTLSAQAALRAGADLVRVACPESVAREVQAFDENLIVRSFPGDHLAPEQVNRIADLAAEHDTVIFGPGLGDADETLDAVADFLEGFGGTAVVDADALQVVPEVDTDATLVCTPHQGELRKMGGETADDWRERADLVTDFAAELGHVLLVKGAYDVISDGETTRIGRTGNPGMTVGGTGDVLAGVTGALASTQEPTHAAAVAAYANGRAGDMVVEEHGYGLVATDLLDRIPDAMRDEGDE</sequence>
<name>A0A7D5GZ39_9EURY</name>
<keyword evidence="5 18" id="KW-0479">Metal-binding</keyword>
<dbReference type="Pfam" id="PF01256">
    <property type="entry name" value="Carb_kinase"/>
    <property type="match status" value="1"/>
</dbReference>
<comment type="catalytic activity">
    <reaction evidence="2 18 19">
        <text>(6R)-NADPHX = (6S)-NADPHX</text>
        <dbReference type="Rhea" id="RHEA:32227"/>
        <dbReference type="ChEBI" id="CHEBI:64076"/>
        <dbReference type="ChEBI" id="CHEBI:64077"/>
        <dbReference type="EC" id="5.1.99.6"/>
    </reaction>
</comment>
<dbReference type="PANTHER" id="PTHR12592">
    <property type="entry name" value="ATP-DEPENDENT (S)-NAD(P)H-HYDRATE DEHYDRATASE FAMILY MEMBER"/>
    <property type="match status" value="1"/>
</dbReference>
<dbReference type="GO" id="GO:0005524">
    <property type="term" value="F:ATP binding"/>
    <property type="evidence" value="ECO:0007669"/>
    <property type="project" value="UniProtKB-UniRule"/>
</dbReference>
<comment type="function">
    <text evidence="18">Catalyzes the epimerization of the S- and R-forms of NAD(P)HX, a damaged form of NAD(P)H that is a result of enzymatic or heat-dependent hydration. This is a prerequisite for the S-specific NAD(P)H-hydrate dehydratase to allow the repair of both epimers of NAD(P)HX.</text>
</comment>
<keyword evidence="8 17" id="KW-0521">NADP</keyword>
<comment type="catalytic activity">
    <reaction evidence="15 17 19">
        <text>(6S)-NADHX + ADP = AMP + phosphate + NADH + H(+)</text>
        <dbReference type="Rhea" id="RHEA:32223"/>
        <dbReference type="ChEBI" id="CHEBI:15378"/>
        <dbReference type="ChEBI" id="CHEBI:43474"/>
        <dbReference type="ChEBI" id="CHEBI:57945"/>
        <dbReference type="ChEBI" id="CHEBI:64074"/>
        <dbReference type="ChEBI" id="CHEBI:456215"/>
        <dbReference type="ChEBI" id="CHEBI:456216"/>
        <dbReference type="EC" id="4.2.1.136"/>
    </reaction>
</comment>
<dbReference type="InterPro" id="IPR004443">
    <property type="entry name" value="YjeF_N_dom"/>
</dbReference>
<feature type="binding site" evidence="17">
    <location>
        <position position="424"/>
    </location>
    <ligand>
        <name>(6S)-NADPHX</name>
        <dbReference type="ChEBI" id="CHEBI:64076"/>
    </ligand>
</feature>
<feature type="binding site" evidence="18">
    <location>
        <position position="158"/>
    </location>
    <ligand>
        <name>(6S)-NADPHX</name>
        <dbReference type="ChEBI" id="CHEBI:64076"/>
    </ligand>
</feature>
<gene>
    <name evidence="17" type="primary">nnrD</name>
    <name evidence="18" type="synonym">nnrE</name>
    <name evidence="22" type="ORF">HUG10_06605</name>
</gene>
<dbReference type="Proteomes" id="UP000509750">
    <property type="component" value="Chromosome"/>
</dbReference>
<dbReference type="SUPFAM" id="SSF53613">
    <property type="entry name" value="Ribokinase-like"/>
    <property type="match status" value="1"/>
</dbReference>
<accession>A0A7D5GZ39</accession>
<dbReference type="GO" id="GO:0052855">
    <property type="term" value="F:ADP-dependent NAD(P)H-hydrate dehydratase activity"/>
    <property type="evidence" value="ECO:0007669"/>
    <property type="project" value="UniProtKB-UniRule"/>
</dbReference>
<protein>
    <recommendedName>
        <fullName evidence="19">Bifunctional NAD(P)H-hydrate repair enzyme</fullName>
    </recommendedName>
    <alternativeName>
        <fullName evidence="19">Nicotinamide nucleotide repair protein</fullName>
    </alternativeName>
    <domain>
        <recommendedName>
            <fullName evidence="19">ADP-dependent (S)-NAD(P)H-hydrate dehydratase</fullName>
            <ecNumber evidence="19">4.2.1.136</ecNumber>
        </recommendedName>
        <alternativeName>
            <fullName evidence="19">ADP-dependent NAD(P)HX dehydratase</fullName>
        </alternativeName>
    </domain>
    <domain>
        <recommendedName>
            <fullName evidence="19">NAD(P)H-hydrate epimerase</fullName>
            <ecNumber evidence="19">5.1.99.6</ecNumber>
        </recommendedName>
    </domain>
</protein>
<evidence type="ECO:0000256" key="17">
    <source>
        <dbReference type="HAMAP-Rule" id="MF_01965"/>
    </source>
</evidence>
<feature type="binding site" evidence="17">
    <location>
        <position position="423"/>
    </location>
    <ligand>
        <name>AMP</name>
        <dbReference type="ChEBI" id="CHEBI:456215"/>
    </ligand>
</feature>
<dbReference type="InterPro" id="IPR029056">
    <property type="entry name" value="Ribokinase-like"/>
</dbReference>
<dbReference type="GO" id="GO:0046496">
    <property type="term" value="P:nicotinamide nucleotide metabolic process"/>
    <property type="evidence" value="ECO:0007669"/>
    <property type="project" value="UniProtKB-UniRule"/>
</dbReference>
<dbReference type="Gene3D" id="3.40.1190.20">
    <property type="match status" value="1"/>
</dbReference>
<dbReference type="AlphaFoldDB" id="A0A7D5GZ39"/>
<evidence type="ECO:0000256" key="4">
    <source>
        <dbReference type="ARBA" id="ARBA00009524"/>
    </source>
</evidence>
<dbReference type="EC" id="5.1.99.6" evidence="19"/>
<dbReference type="GO" id="GO:0046872">
    <property type="term" value="F:metal ion binding"/>
    <property type="evidence" value="ECO:0007669"/>
    <property type="project" value="UniProtKB-UniRule"/>
</dbReference>
<evidence type="ECO:0000256" key="3">
    <source>
        <dbReference type="ARBA" id="ARBA00006001"/>
    </source>
</evidence>
<dbReference type="EC" id="4.2.1.136" evidence="19"/>
<evidence type="ECO:0000256" key="8">
    <source>
        <dbReference type="ARBA" id="ARBA00022857"/>
    </source>
</evidence>
<comment type="similarity">
    <text evidence="4 19">In the C-terminal section; belongs to the NnrD/CARKD family.</text>
</comment>
<evidence type="ECO:0000256" key="5">
    <source>
        <dbReference type="ARBA" id="ARBA00022723"/>
    </source>
</evidence>
<evidence type="ECO:0000256" key="7">
    <source>
        <dbReference type="ARBA" id="ARBA00022840"/>
    </source>
</evidence>
<comment type="function">
    <text evidence="14 19">Bifunctional enzyme that catalyzes the epimerization of the S- and R-forms of NAD(P)HX and the dehydration of the S-form of NAD(P)HX at the expense of ADP, which is converted to AMP. This allows the repair of both epimers of NAD(P)HX, a damaged form of NAD(P)H that is a result of enzymatic or heat-dependent hydration.</text>
</comment>
<comment type="similarity">
    <text evidence="3 19">In the N-terminal section; belongs to the NnrE/AIBP family.</text>
</comment>
<dbReference type="PIRSF" id="PIRSF017184">
    <property type="entry name" value="Nnr"/>
    <property type="match status" value="1"/>
</dbReference>
<evidence type="ECO:0000256" key="10">
    <source>
        <dbReference type="ARBA" id="ARBA00023027"/>
    </source>
</evidence>
<dbReference type="RefSeq" id="WP_179168808.1">
    <property type="nucleotide sequence ID" value="NZ_CP058529.1"/>
</dbReference>
<evidence type="ECO:0000256" key="19">
    <source>
        <dbReference type="PIRNR" id="PIRNR017184"/>
    </source>
</evidence>
<dbReference type="InterPro" id="IPR036652">
    <property type="entry name" value="YjeF_N_dom_sf"/>
</dbReference>
<comment type="catalytic activity">
    <reaction evidence="16 17 19">
        <text>(6S)-NADPHX + ADP = AMP + phosphate + NADPH + H(+)</text>
        <dbReference type="Rhea" id="RHEA:32235"/>
        <dbReference type="ChEBI" id="CHEBI:15378"/>
        <dbReference type="ChEBI" id="CHEBI:43474"/>
        <dbReference type="ChEBI" id="CHEBI:57783"/>
        <dbReference type="ChEBI" id="CHEBI:64076"/>
        <dbReference type="ChEBI" id="CHEBI:456215"/>
        <dbReference type="ChEBI" id="CHEBI:456216"/>
        <dbReference type="EC" id="4.2.1.136"/>
    </reaction>
</comment>
<keyword evidence="6 17" id="KW-0547">Nucleotide-binding</keyword>
<feature type="domain" description="YjeF N-terminal" evidence="21">
    <location>
        <begin position="7"/>
        <end position="210"/>
    </location>
</feature>
<feature type="binding site" evidence="17">
    <location>
        <position position="245"/>
    </location>
    <ligand>
        <name>(6S)-NADPHX</name>
        <dbReference type="ChEBI" id="CHEBI:64076"/>
    </ligand>
</feature>
<organism evidence="22 23">
    <name type="scientific">Halorarum halophilum</name>
    <dbReference type="NCBI Taxonomy" id="2743090"/>
    <lineage>
        <taxon>Archaea</taxon>
        <taxon>Methanobacteriati</taxon>
        <taxon>Methanobacteriota</taxon>
        <taxon>Stenosarchaea group</taxon>
        <taxon>Halobacteria</taxon>
        <taxon>Halobacteriales</taxon>
        <taxon>Haloferacaceae</taxon>
        <taxon>Halorarum</taxon>
    </lineage>
</organism>
<feature type="binding site" evidence="17">
    <location>
        <position position="313"/>
    </location>
    <ligand>
        <name>(6S)-NADPHX</name>
        <dbReference type="ChEBI" id="CHEBI:64076"/>
    </ligand>
</feature>
<dbReference type="Gene3D" id="3.40.50.10260">
    <property type="entry name" value="YjeF N-terminal domain"/>
    <property type="match status" value="1"/>
</dbReference>
<dbReference type="EMBL" id="CP058529">
    <property type="protein sequence ID" value="QLG27233.1"/>
    <property type="molecule type" value="Genomic_DNA"/>
</dbReference>
<evidence type="ECO:0000256" key="9">
    <source>
        <dbReference type="ARBA" id="ARBA00022958"/>
    </source>
</evidence>
<keyword evidence="13" id="KW-0511">Multifunctional enzyme</keyword>
<evidence type="ECO:0000256" key="18">
    <source>
        <dbReference type="HAMAP-Rule" id="MF_01966"/>
    </source>
</evidence>
<feature type="binding site" evidence="18">
    <location>
        <position position="125"/>
    </location>
    <ligand>
        <name>K(+)</name>
        <dbReference type="ChEBI" id="CHEBI:29103"/>
    </ligand>
</feature>
<feature type="binding site" evidence="18">
    <location>
        <position position="161"/>
    </location>
    <ligand>
        <name>K(+)</name>
        <dbReference type="ChEBI" id="CHEBI:29103"/>
    </ligand>
</feature>
<evidence type="ECO:0000313" key="22">
    <source>
        <dbReference type="EMBL" id="QLG27233.1"/>
    </source>
</evidence>
<dbReference type="GO" id="GO:0110051">
    <property type="term" value="P:metabolite repair"/>
    <property type="evidence" value="ECO:0007669"/>
    <property type="project" value="TreeGrafter"/>
</dbReference>
<comment type="function">
    <text evidence="17">Catalyzes the dehydration of the S-form of NAD(P)HX at the expense of ADP, which is converted to AMP. Together with NAD(P)HX epimerase, which catalyzes the epimerization of the S- and R-forms, the enzyme allows the repair of both epimers of NAD(P)HX, a damaged form of NAD(P)H that is a result of enzymatic or heat-dependent hydration.</text>
</comment>
<dbReference type="HAMAP" id="MF_01966">
    <property type="entry name" value="NADHX_epimerase"/>
    <property type="match status" value="1"/>
</dbReference>
<feature type="domain" description="YjeF C-terminal" evidence="20">
    <location>
        <begin position="210"/>
        <end position="481"/>
    </location>
</feature>
<keyword evidence="11 18" id="KW-0413">Isomerase</keyword>
<keyword evidence="9 18" id="KW-0630">Potassium</keyword>
<feature type="binding site" evidence="18">
    <location>
        <begin position="129"/>
        <end position="135"/>
    </location>
    <ligand>
        <name>(6S)-NADPHX</name>
        <dbReference type="ChEBI" id="CHEBI:64076"/>
    </ligand>
</feature>
<evidence type="ECO:0000256" key="6">
    <source>
        <dbReference type="ARBA" id="ARBA00022741"/>
    </source>
</evidence>
<dbReference type="KEGG" id="halg:HUG10_06605"/>
<keyword evidence="23" id="KW-1185">Reference proteome</keyword>
<dbReference type="InterPro" id="IPR030677">
    <property type="entry name" value="Nnr"/>
</dbReference>
<feature type="binding site" evidence="18">
    <location>
        <position position="55"/>
    </location>
    <ligand>
        <name>K(+)</name>
        <dbReference type="ChEBI" id="CHEBI:29103"/>
    </ligand>
</feature>
<evidence type="ECO:0000256" key="12">
    <source>
        <dbReference type="ARBA" id="ARBA00023239"/>
    </source>
</evidence>
<comment type="similarity">
    <text evidence="17">Belongs to the NnrD/CARKD family.</text>
</comment>
<evidence type="ECO:0000313" key="23">
    <source>
        <dbReference type="Proteomes" id="UP000509750"/>
    </source>
</evidence>
<evidence type="ECO:0000256" key="16">
    <source>
        <dbReference type="ARBA" id="ARBA00049209"/>
    </source>
</evidence>
<feature type="binding site" evidence="17">
    <location>
        <position position="359"/>
    </location>
    <ligand>
        <name>(6S)-NADPHX</name>
        <dbReference type="ChEBI" id="CHEBI:64076"/>
    </ligand>
</feature>
<dbReference type="InterPro" id="IPR000631">
    <property type="entry name" value="CARKD"/>
</dbReference>
<evidence type="ECO:0000256" key="2">
    <source>
        <dbReference type="ARBA" id="ARBA00000909"/>
    </source>
</evidence>
<evidence type="ECO:0000259" key="21">
    <source>
        <dbReference type="PROSITE" id="PS51385"/>
    </source>
</evidence>
<evidence type="ECO:0000256" key="11">
    <source>
        <dbReference type="ARBA" id="ARBA00023235"/>
    </source>
</evidence>
<evidence type="ECO:0000256" key="15">
    <source>
        <dbReference type="ARBA" id="ARBA00048238"/>
    </source>
</evidence>
<comment type="subunit">
    <text evidence="17">Homotetramer.</text>
</comment>
<keyword evidence="7 17" id="KW-0067">ATP-binding</keyword>
<evidence type="ECO:0000256" key="1">
    <source>
        <dbReference type="ARBA" id="ARBA00000013"/>
    </source>
</evidence>
<comment type="cofactor">
    <cofactor evidence="18 19">
        <name>K(+)</name>
        <dbReference type="ChEBI" id="CHEBI:29103"/>
    </cofactor>
    <text evidence="18 19">Binds 1 potassium ion per subunit.</text>
</comment>